<comment type="caution">
    <text evidence="2">The sequence shown here is derived from an EMBL/GenBank/DDBJ whole genome shotgun (WGS) entry which is preliminary data.</text>
</comment>
<evidence type="ECO:0000313" key="2">
    <source>
        <dbReference type="EMBL" id="MPM62445.1"/>
    </source>
</evidence>
<proteinExistence type="predicted"/>
<gene>
    <name evidence="2" type="ORF">SDC9_109317</name>
</gene>
<feature type="compositionally biased region" description="Polar residues" evidence="1">
    <location>
        <begin position="31"/>
        <end position="45"/>
    </location>
</feature>
<dbReference type="AlphaFoldDB" id="A0A645BAG2"/>
<dbReference type="EMBL" id="VSSQ01018866">
    <property type="protein sequence ID" value="MPM62445.1"/>
    <property type="molecule type" value="Genomic_DNA"/>
</dbReference>
<organism evidence="2">
    <name type="scientific">bioreactor metagenome</name>
    <dbReference type="NCBI Taxonomy" id="1076179"/>
    <lineage>
        <taxon>unclassified sequences</taxon>
        <taxon>metagenomes</taxon>
        <taxon>ecological metagenomes</taxon>
    </lineage>
</organism>
<accession>A0A645BAG2</accession>
<reference evidence="2" key="1">
    <citation type="submission" date="2019-08" db="EMBL/GenBank/DDBJ databases">
        <authorList>
            <person name="Kucharzyk K."/>
            <person name="Murdoch R.W."/>
            <person name="Higgins S."/>
            <person name="Loffler F."/>
        </authorList>
    </citation>
    <scope>NUCLEOTIDE SEQUENCE</scope>
</reference>
<name>A0A645BAG2_9ZZZZ</name>
<evidence type="ECO:0000256" key="1">
    <source>
        <dbReference type="SAM" id="MobiDB-lite"/>
    </source>
</evidence>
<feature type="region of interest" description="Disordered" evidence="1">
    <location>
        <begin position="27"/>
        <end position="63"/>
    </location>
</feature>
<protein>
    <submittedName>
        <fullName evidence="2">Uncharacterized protein</fullName>
    </submittedName>
</protein>
<sequence length="63" mass="6746">MRNQAGVGLGSHGKVYADISVVSLDRGVQRGGNQHTQKHQNGTNRSKGDLGGERMLFGGMIHE</sequence>